<feature type="compositionally biased region" description="Low complexity" evidence="9">
    <location>
        <begin position="437"/>
        <end position="447"/>
    </location>
</feature>
<feature type="compositionally biased region" description="Low complexity" evidence="9">
    <location>
        <begin position="200"/>
        <end position="224"/>
    </location>
</feature>
<dbReference type="GO" id="GO:0008270">
    <property type="term" value="F:zinc ion binding"/>
    <property type="evidence" value="ECO:0007669"/>
    <property type="project" value="UniProtKB-KW"/>
</dbReference>
<keyword evidence="6" id="KW-0833">Ubl conjugation pathway</keyword>
<evidence type="ECO:0000313" key="12">
    <source>
        <dbReference type="Proteomes" id="UP001301769"/>
    </source>
</evidence>
<dbReference type="GO" id="GO:0016567">
    <property type="term" value="P:protein ubiquitination"/>
    <property type="evidence" value="ECO:0007669"/>
    <property type="project" value="UniProtKB-ARBA"/>
</dbReference>
<evidence type="ECO:0000256" key="6">
    <source>
        <dbReference type="ARBA" id="ARBA00022786"/>
    </source>
</evidence>
<keyword evidence="3" id="KW-0808">Transferase</keyword>
<dbReference type="EMBL" id="MU858057">
    <property type="protein sequence ID" value="KAK4217862.1"/>
    <property type="molecule type" value="Genomic_DNA"/>
</dbReference>
<gene>
    <name evidence="11" type="ORF">QBC37DRAFT_369690</name>
</gene>
<evidence type="ECO:0000256" key="8">
    <source>
        <dbReference type="PROSITE-ProRule" id="PRU00175"/>
    </source>
</evidence>
<dbReference type="CDD" id="cd16454">
    <property type="entry name" value="RING-H2_PA-TM-RING"/>
    <property type="match status" value="1"/>
</dbReference>
<reference evidence="11" key="1">
    <citation type="journal article" date="2023" name="Mol. Phylogenet. Evol.">
        <title>Genome-scale phylogeny and comparative genomics of the fungal order Sordariales.</title>
        <authorList>
            <person name="Hensen N."/>
            <person name="Bonometti L."/>
            <person name="Westerberg I."/>
            <person name="Brannstrom I.O."/>
            <person name="Guillou S."/>
            <person name="Cros-Aarteil S."/>
            <person name="Calhoun S."/>
            <person name="Haridas S."/>
            <person name="Kuo A."/>
            <person name="Mondo S."/>
            <person name="Pangilinan J."/>
            <person name="Riley R."/>
            <person name="LaButti K."/>
            <person name="Andreopoulos B."/>
            <person name="Lipzen A."/>
            <person name="Chen C."/>
            <person name="Yan M."/>
            <person name="Daum C."/>
            <person name="Ng V."/>
            <person name="Clum A."/>
            <person name="Steindorff A."/>
            <person name="Ohm R.A."/>
            <person name="Martin F."/>
            <person name="Silar P."/>
            <person name="Natvig D.O."/>
            <person name="Lalanne C."/>
            <person name="Gautier V."/>
            <person name="Ament-Velasquez S.L."/>
            <person name="Kruys A."/>
            <person name="Hutchinson M.I."/>
            <person name="Powell A.J."/>
            <person name="Barry K."/>
            <person name="Miller A.N."/>
            <person name="Grigoriev I.V."/>
            <person name="Debuchy R."/>
            <person name="Gladieux P."/>
            <person name="Hiltunen Thoren M."/>
            <person name="Johannesson H."/>
        </authorList>
    </citation>
    <scope>NUCLEOTIDE SEQUENCE</scope>
    <source>
        <strain evidence="11">PSN293</strain>
    </source>
</reference>
<protein>
    <recommendedName>
        <fullName evidence="2">RING-type E3 ubiquitin transferase</fullName>
        <ecNumber evidence="2">2.3.2.27</ecNumber>
    </recommendedName>
</protein>
<comment type="caution">
    <text evidence="11">The sequence shown here is derived from an EMBL/GenBank/DDBJ whole genome shotgun (WGS) entry which is preliminary data.</text>
</comment>
<dbReference type="GO" id="GO:0005634">
    <property type="term" value="C:nucleus"/>
    <property type="evidence" value="ECO:0007669"/>
    <property type="project" value="TreeGrafter"/>
</dbReference>
<dbReference type="AlphaFoldDB" id="A0AAN6YJL0"/>
<proteinExistence type="predicted"/>
<dbReference type="GO" id="GO:0006511">
    <property type="term" value="P:ubiquitin-dependent protein catabolic process"/>
    <property type="evidence" value="ECO:0007669"/>
    <property type="project" value="TreeGrafter"/>
</dbReference>
<sequence length="596" mass="65587">MASRAFGIRTGRLDATQQEVVYCHVCNHEWPRNERESIQCPRCNSEATEIIEPGSDPRNVIDFPGPDLSFLGPDLASPPRRTGSDSDPDEFYAEDYAPDLNNHPPLPSAVRREQERSRYGNRPPTGADDIMLRFTDMLHQMGARHGPPEVPGRDSASETASSAPRTERTSDEPAFMQPRIHRTTIRSQPFGGGITITSSTYGTTTTGGPAGAPDFDRLLGTILGIPPPPSPGERPNRPPVGGFAALLHEILGATMNPASAVHGDAVYTQEALDRIVSTLMEAHPQSNAAPPATQTAIEQLEKKKLTDDMIGSEGKAECTICIDDMQRGDEVTVLPCTHWFHGECVTLWLKEHNTCPICRRAIETTGERRERHTTSEHPENNTNPFFGAGIRSQSAAGPSGTESSQARPGRASRQHSARMDFFNPFDENDDMEERPRSFFASSRGFGSYPDTTARTADSAPHSLRTEMPGGYPSYGRNPNDTIHEDDREWDSAFSRARRRERDSEHDRDQAASGRRLSTFSLFGDPNSTTSRRDNNGSQYRDGGRSSSDGQGNSSGSASGGTNNHNPFSWIRNHFPRNSGGGSSSSENRDRERRWRP</sequence>
<dbReference type="PROSITE" id="PS50089">
    <property type="entry name" value="ZF_RING_2"/>
    <property type="match status" value="1"/>
</dbReference>
<feature type="compositionally biased region" description="Basic and acidic residues" evidence="9">
    <location>
        <begin position="586"/>
        <end position="596"/>
    </location>
</feature>
<evidence type="ECO:0000313" key="11">
    <source>
        <dbReference type="EMBL" id="KAK4217862.1"/>
    </source>
</evidence>
<dbReference type="Proteomes" id="UP001301769">
    <property type="component" value="Unassembled WGS sequence"/>
</dbReference>
<feature type="region of interest" description="Disordered" evidence="9">
    <location>
        <begin position="141"/>
        <end position="177"/>
    </location>
</feature>
<dbReference type="Pfam" id="PF13639">
    <property type="entry name" value="zf-RING_2"/>
    <property type="match status" value="1"/>
</dbReference>
<feature type="compositionally biased region" description="Low complexity" evidence="9">
    <location>
        <begin position="536"/>
        <end position="560"/>
    </location>
</feature>
<evidence type="ECO:0000256" key="3">
    <source>
        <dbReference type="ARBA" id="ARBA00022679"/>
    </source>
</evidence>
<feature type="compositionally biased region" description="Basic and acidic residues" evidence="9">
    <location>
        <begin position="499"/>
        <end position="509"/>
    </location>
</feature>
<feature type="compositionally biased region" description="Acidic residues" evidence="9">
    <location>
        <begin position="86"/>
        <end position="97"/>
    </location>
</feature>
<dbReference type="InterPro" id="IPR051834">
    <property type="entry name" value="RING_finger_E3_ligase"/>
</dbReference>
<keyword evidence="4" id="KW-0479">Metal-binding</keyword>
<evidence type="ECO:0000256" key="4">
    <source>
        <dbReference type="ARBA" id="ARBA00022723"/>
    </source>
</evidence>
<dbReference type="FunFam" id="3.30.40.10:FF:000127">
    <property type="entry name" value="E3 ubiquitin-protein ligase RNF181"/>
    <property type="match status" value="1"/>
</dbReference>
<keyword evidence="12" id="KW-1185">Reference proteome</keyword>
<feature type="domain" description="RING-type" evidence="10">
    <location>
        <begin position="318"/>
        <end position="359"/>
    </location>
</feature>
<feature type="region of interest" description="Disordered" evidence="9">
    <location>
        <begin position="366"/>
        <end position="596"/>
    </location>
</feature>
<feature type="compositionally biased region" description="Polar residues" evidence="9">
    <location>
        <begin position="515"/>
        <end position="529"/>
    </location>
</feature>
<feature type="region of interest" description="Disordered" evidence="9">
    <location>
        <begin position="64"/>
        <end position="129"/>
    </location>
</feature>
<dbReference type="Gene3D" id="3.30.40.10">
    <property type="entry name" value="Zinc/RING finger domain, C3HC4 (zinc finger)"/>
    <property type="match status" value="1"/>
</dbReference>
<dbReference type="PANTHER" id="PTHR45931">
    <property type="entry name" value="SI:CH211-59O9.10"/>
    <property type="match status" value="1"/>
</dbReference>
<dbReference type="InterPro" id="IPR001841">
    <property type="entry name" value="Znf_RING"/>
</dbReference>
<evidence type="ECO:0000256" key="5">
    <source>
        <dbReference type="ARBA" id="ARBA00022771"/>
    </source>
</evidence>
<reference evidence="11" key="2">
    <citation type="submission" date="2023-05" db="EMBL/GenBank/DDBJ databases">
        <authorList>
            <consortium name="Lawrence Berkeley National Laboratory"/>
            <person name="Steindorff A."/>
            <person name="Hensen N."/>
            <person name="Bonometti L."/>
            <person name="Westerberg I."/>
            <person name="Brannstrom I.O."/>
            <person name="Guillou S."/>
            <person name="Cros-Aarteil S."/>
            <person name="Calhoun S."/>
            <person name="Haridas S."/>
            <person name="Kuo A."/>
            <person name="Mondo S."/>
            <person name="Pangilinan J."/>
            <person name="Riley R."/>
            <person name="Labutti K."/>
            <person name="Andreopoulos B."/>
            <person name="Lipzen A."/>
            <person name="Chen C."/>
            <person name="Yanf M."/>
            <person name="Daum C."/>
            <person name="Ng V."/>
            <person name="Clum A."/>
            <person name="Ohm R."/>
            <person name="Martin F."/>
            <person name="Silar P."/>
            <person name="Natvig D."/>
            <person name="Lalanne C."/>
            <person name="Gautier V."/>
            <person name="Ament-Velasquez S.L."/>
            <person name="Kruys A."/>
            <person name="Hutchinson M.I."/>
            <person name="Powell A.J."/>
            <person name="Barry K."/>
            <person name="Miller A.N."/>
            <person name="Grigoriev I.V."/>
            <person name="Debuchy R."/>
            <person name="Gladieux P."/>
            <person name="Thoren M.H."/>
            <person name="Johannesson H."/>
        </authorList>
    </citation>
    <scope>NUCLEOTIDE SEQUENCE</scope>
    <source>
        <strain evidence="11">PSN293</strain>
    </source>
</reference>
<evidence type="ECO:0000256" key="9">
    <source>
        <dbReference type="SAM" id="MobiDB-lite"/>
    </source>
</evidence>
<dbReference type="PANTHER" id="PTHR45931:SF3">
    <property type="entry name" value="RING ZINC FINGER-CONTAINING PROTEIN"/>
    <property type="match status" value="1"/>
</dbReference>
<feature type="compositionally biased region" description="Polar residues" evidence="9">
    <location>
        <begin position="391"/>
        <end position="406"/>
    </location>
</feature>
<name>A0AAN6YJL0_9PEZI</name>
<dbReference type="InterPro" id="IPR013083">
    <property type="entry name" value="Znf_RING/FYVE/PHD"/>
</dbReference>
<evidence type="ECO:0000256" key="1">
    <source>
        <dbReference type="ARBA" id="ARBA00000900"/>
    </source>
</evidence>
<dbReference type="SMART" id="SM00184">
    <property type="entry name" value="RING"/>
    <property type="match status" value="1"/>
</dbReference>
<evidence type="ECO:0000256" key="7">
    <source>
        <dbReference type="ARBA" id="ARBA00022833"/>
    </source>
</evidence>
<dbReference type="SUPFAM" id="SSF57850">
    <property type="entry name" value="RING/U-box"/>
    <property type="match status" value="1"/>
</dbReference>
<feature type="compositionally biased region" description="Basic and acidic residues" evidence="9">
    <location>
        <begin position="366"/>
        <end position="379"/>
    </location>
</feature>
<organism evidence="11 12">
    <name type="scientific">Rhypophila decipiens</name>
    <dbReference type="NCBI Taxonomy" id="261697"/>
    <lineage>
        <taxon>Eukaryota</taxon>
        <taxon>Fungi</taxon>
        <taxon>Dikarya</taxon>
        <taxon>Ascomycota</taxon>
        <taxon>Pezizomycotina</taxon>
        <taxon>Sordariomycetes</taxon>
        <taxon>Sordariomycetidae</taxon>
        <taxon>Sordariales</taxon>
        <taxon>Naviculisporaceae</taxon>
        <taxon>Rhypophila</taxon>
    </lineage>
</organism>
<comment type="catalytic activity">
    <reaction evidence="1">
        <text>S-ubiquitinyl-[E2 ubiquitin-conjugating enzyme]-L-cysteine + [acceptor protein]-L-lysine = [E2 ubiquitin-conjugating enzyme]-L-cysteine + N(6)-ubiquitinyl-[acceptor protein]-L-lysine.</text>
        <dbReference type="EC" id="2.3.2.27"/>
    </reaction>
</comment>
<dbReference type="GO" id="GO:0061630">
    <property type="term" value="F:ubiquitin protein ligase activity"/>
    <property type="evidence" value="ECO:0007669"/>
    <property type="project" value="UniProtKB-EC"/>
</dbReference>
<accession>A0AAN6YJL0</accession>
<evidence type="ECO:0000259" key="10">
    <source>
        <dbReference type="PROSITE" id="PS50089"/>
    </source>
</evidence>
<feature type="compositionally biased region" description="Basic and acidic residues" evidence="9">
    <location>
        <begin position="481"/>
        <end position="490"/>
    </location>
</feature>
<evidence type="ECO:0000256" key="2">
    <source>
        <dbReference type="ARBA" id="ARBA00012483"/>
    </source>
</evidence>
<keyword evidence="5 8" id="KW-0863">Zinc-finger</keyword>
<dbReference type="EC" id="2.3.2.27" evidence="2"/>
<keyword evidence="7" id="KW-0862">Zinc</keyword>
<feature type="region of interest" description="Disordered" evidence="9">
    <location>
        <begin position="200"/>
        <end position="238"/>
    </location>
</feature>